<dbReference type="InterPro" id="IPR024088">
    <property type="entry name" value="Tyr-tRNA-ligase_bac-type"/>
</dbReference>
<dbReference type="CDD" id="cd00805">
    <property type="entry name" value="TyrRS_core"/>
    <property type="match status" value="1"/>
</dbReference>
<keyword evidence="3 11" id="KW-0547">Nucleotide-binding</keyword>
<dbReference type="PRINTS" id="PR01040">
    <property type="entry name" value="TRNASYNTHTYR"/>
</dbReference>
<evidence type="ECO:0000256" key="10">
    <source>
        <dbReference type="PROSITE-ProRule" id="PRU00182"/>
    </source>
</evidence>
<dbReference type="GO" id="GO:0003723">
    <property type="term" value="F:RNA binding"/>
    <property type="evidence" value="ECO:0007669"/>
    <property type="project" value="UniProtKB-KW"/>
</dbReference>
<feature type="domain" description="Tyrosine--tRNA ligase SYY-like C-terminal" evidence="12">
    <location>
        <begin position="329"/>
        <end position="386"/>
    </location>
</feature>
<dbReference type="EC" id="6.1.1.1" evidence="1 9"/>
<dbReference type="GO" id="GO:0006437">
    <property type="term" value="P:tyrosyl-tRNA aminoacylation"/>
    <property type="evidence" value="ECO:0007669"/>
    <property type="project" value="UniProtKB-UniRule"/>
</dbReference>
<dbReference type="NCBIfam" id="TIGR00234">
    <property type="entry name" value="tyrS"/>
    <property type="match status" value="1"/>
</dbReference>
<protein>
    <recommendedName>
        <fullName evidence="1 9">Tyrosine--tRNA ligase</fullName>
        <ecNumber evidence="1 9">6.1.1.1</ecNumber>
    </recommendedName>
</protein>
<dbReference type="PANTHER" id="PTHR11766:SF1">
    <property type="entry name" value="TYROSINE--TRNA LIGASE"/>
    <property type="match status" value="1"/>
</dbReference>
<comment type="catalytic activity">
    <reaction evidence="8">
        <text>tRNA(Tyr) + L-tyrosine + ATP = L-tyrosyl-tRNA(Tyr) + AMP + diphosphate + H(+)</text>
        <dbReference type="Rhea" id="RHEA:10220"/>
        <dbReference type="Rhea" id="RHEA-COMP:9706"/>
        <dbReference type="Rhea" id="RHEA-COMP:9707"/>
        <dbReference type="ChEBI" id="CHEBI:15378"/>
        <dbReference type="ChEBI" id="CHEBI:30616"/>
        <dbReference type="ChEBI" id="CHEBI:33019"/>
        <dbReference type="ChEBI" id="CHEBI:58315"/>
        <dbReference type="ChEBI" id="CHEBI:78442"/>
        <dbReference type="ChEBI" id="CHEBI:78536"/>
        <dbReference type="ChEBI" id="CHEBI:456215"/>
        <dbReference type="EC" id="6.1.1.1"/>
    </reaction>
</comment>
<evidence type="ECO:0000259" key="12">
    <source>
        <dbReference type="Pfam" id="PF22421"/>
    </source>
</evidence>
<dbReference type="Gene3D" id="3.10.290.10">
    <property type="entry name" value="RNA-binding S4 domain"/>
    <property type="match status" value="1"/>
</dbReference>
<dbReference type="Pfam" id="PF22421">
    <property type="entry name" value="SYY_C-terminal"/>
    <property type="match status" value="1"/>
</dbReference>
<evidence type="ECO:0000256" key="9">
    <source>
        <dbReference type="NCBIfam" id="TIGR00234"/>
    </source>
</evidence>
<dbReference type="InterPro" id="IPR002305">
    <property type="entry name" value="aa-tRNA-synth_Ic"/>
</dbReference>
<sequence length="402" mass="45292">MKAMSELVKKVLSRSVDKIYPSQEELEKVLLSGKKLRIYLGADPTGPHLHFGHLTNFLVLRRFQELGHEIIFLIGDFTAMIGDPTDKAAARQPLTAEQIKENLKTFKKQVGKILKFTGSNAAKIKFNSKWLAKMSLKDVIGLASHFTIQQMIQRNMFQERLKADKPIGFHEFLYPLMQGYDSVAMDVDMEIGGSDQTFNMLVGRDLVKIYKNKEKFVLTTKLLENPKTGRKLMNKSEGGLINLDDSPEDIFGKIMAIDDAAIFALAEYSTEMPLDKIEDLKTKVAGGGNPRDAKLEIAFSAVEMLFGAVKAEKSKQRFLSIFSKHEKPSEMPVKKLEIRNWKLADLLIEVGMASSKGEARRLIEQGAARVNDLKKTDPNEVIEIKGEILLQVGKRNFLKIYV</sequence>
<evidence type="ECO:0000256" key="2">
    <source>
        <dbReference type="ARBA" id="ARBA00022598"/>
    </source>
</evidence>
<dbReference type="InterPro" id="IPR036986">
    <property type="entry name" value="S4_RNA-bd_sf"/>
</dbReference>
<dbReference type="CDD" id="cd00165">
    <property type="entry name" value="S4"/>
    <property type="match status" value="1"/>
</dbReference>
<keyword evidence="6 11" id="KW-0648">Protein biosynthesis</keyword>
<dbReference type="STRING" id="1798407.A3A16_01825"/>
<proteinExistence type="inferred from homology"/>
<dbReference type="Gene3D" id="1.10.240.10">
    <property type="entry name" value="Tyrosyl-Transfer RNA Synthetase"/>
    <property type="match status" value="1"/>
</dbReference>
<dbReference type="GO" id="GO:0005829">
    <property type="term" value="C:cytosol"/>
    <property type="evidence" value="ECO:0007669"/>
    <property type="project" value="TreeGrafter"/>
</dbReference>
<dbReference type="GO" id="GO:0005524">
    <property type="term" value="F:ATP binding"/>
    <property type="evidence" value="ECO:0007669"/>
    <property type="project" value="UniProtKB-KW"/>
</dbReference>
<dbReference type="AlphaFoldDB" id="A0A1G1ZL91"/>
<evidence type="ECO:0000256" key="8">
    <source>
        <dbReference type="ARBA" id="ARBA00048248"/>
    </source>
</evidence>
<evidence type="ECO:0000256" key="1">
    <source>
        <dbReference type="ARBA" id="ARBA00013160"/>
    </source>
</evidence>
<evidence type="ECO:0000256" key="5">
    <source>
        <dbReference type="ARBA" id="ARBA00022884"/>
    </source>
</evidence>
<keyword evidence="4 11" id="KW-0067">ATP-binding</keyword>
<dbReference type="Proteomes" id="UP000177942">
    <property type="component" value="Unassembled WGS sequence"/>
</dbReference>
<dbReference type="Pfam" id="PF00579">
    <property type="entry name" value="tRNA-synt_1b"/>
    <property type="match status" value="1"/>
</dbReference>
<accession>A0A1G1ZL91</accession>
<dbReference type="EMBL" id="MHJJ01000012">
    <property type="protein sequence ID" value="OGY65301.1"/>
    <property type="molecule type" value="Genomic_DNA"/>
</dbReference>
<dbReference type="GO" id="GO:0004831">
    <property type="term" value="F:tyrosine-tRNA ligase activity"/>
    <property type="evidence" value="ECO:0007669"/>
    <property type="project" value="UniProtKB-UniRule"/>
</dbReference>
<dbReference type="InterPro" id="IPR054608">
    <property type="entry name" value="SYY-like_C"/>
</dbReference>
<comment type="similarity">
    <text evidence="11">Belongs to the class-I aminoacyl-tRNA synthetase family.</text>
</comment>
<organism evidence="13 14">
    <name type="scientific">Candidatus Harrisonbacteria bacterium RIFCSPLOWO2_01_FULL_44_18</name>
    <dbReference type="NCBI Taxonomy" id="1798407"/>
    <lineage>
        <taxon>Bacteria</taxon>
        <taxon>Candidatus Harrisoniibacteriota</taxon>
    </lineage>
</organism>
<dbReference type="InterPro" id="IPR002307">
    <property type="entry name" value="Tyr-tRNA-ligase"/>
</dbReference>
<evidence type="ECO:0000256" key="3">
    <source>
        <dbReference type="ARBA" id="ARBA00022741"/>
    </source>
</evidence>
<dbReference type="PANTHER" id="PTHR11766">
    <property type="entry name" value="TYROSYL-TRNA SYNTHETASE"/>
    <property type="match status" value="1"/>
</dbReference>
<dbReference type="PROSITE" id="PS50889">
    <property type="entry name" value="S4"/>
    <property type="match status" value="1"/>
</dbReference>
<gene>
    <name evidence="13" type="ORF">A3A16_01825</name>
</gene>
<dbReference type="InterPro" id="IPR014729">
    <property type="entry name" value="Rossmann-like_a/b/a_fold"/>
</dbReference>
<evidence type="ECO:0000256" key="4">
    <source>
        <dbReference type="ARBA" id="ARBA00022840"/>
    </source>
</evidence>
<keyword evidence="5 10" id="KW-0694">RNA-binding</keyword>
<evidence type="ECO:0000256" key="11">
    <source>
        <dbReference type="RuleBase" id="RU363036"/>
    </source>
</evidence>
<keyword evidence="2 11" id="KW-0436">Ligase</keyword>
<evidence type="ECO:0000313" key="14">
    <source>
        <dbReference type="Proteomes" id="UP000177942"/>
    </source>
</evidence>
<reference evidence="13 14" key="1">
    <citation type="journal article" date="2016" name="Nat. Commun.">
        <title>Thousands of microbial genomes shed light on interconnected biogeochemical processes in an aquifer system.</title>
        <authorList>
            <person name="Anantharaman K."/>
            <person name="Brown C.T."/>
            <person name="Hug L.A."/>
            <person name="Sharon I."/>
            <person name="Castelle C.J."/>
            <person name="Probst A.J."/>
            <person name="Thomas B.C."/>
            <person name="Singh A."/>
            <person name="Wilkins M.J."/>
            <person name="Karaoz U."/>
            <person name="Brodie E.L."/>
            <person name="Williams K.H."/>
            <person name="Hubbard S.S."/>
            <person name="Banfield J.F."/>
        </authorList>
    </citation>
    <scope>NUCLEOTIDE SEQUENCE [LARGE SCALE GENOMIC DNA]</scope>
</reference>
<evidence type="ECO:0000256" key="6">
    <source>
        <dbReference type="ARBA" id="ARBA00022917"/>
    </source>
</evidence>
<evidence type="ECO:0000313" key="13">
    <source>
        <dbReference type="EMBL" id="OGY65301.1"/>
    </source>
</evidence>
<evidence type="ECO:0000256" key="7">
    <source>
        <dbReference type="ARBA" id="ARBA00023146"/>
    </source>
</evidence>
<keyword evidence="7 11" id="KW-0030">Aminoacyl-tRNA synthetase</keyword>
<name>A0A1G1ZL91_9BACT</name>
<comment type="caution">
    <text evidence="13">The sequence shown here is derived from an EMBL/GenBank/DDBJ whole genome shotgun (WGS) entry which is preliminary data.</text>
</comment>
<dbReference type="Gene3D" id="3.40.50.620">
    <property type="entry name" value="HUPs"/>
    <property type="match status" value="1"/>
</dbReference>
<dbReference type="SUPFAM" id="SSF52374">
    <property type="entry name" value="Nucleotidylyl transferase"/>
    <property type="match status" value="1"/>
</dbReference>
<dbReference type="SUPFAM" id="SSF55174">
    <property type="entry name" value="Alpha-L RNA-binding motif"/>
    <property type="match status" value="1"/>
</dbReference>